<keyword evidence="2" id="KW-0812">Transmembrane</keyword>
<evidence type="ECO:0000256" key="3">
    <source>
        <dbReference type="SAM" id="SignalP"/>
    </source>
</evidence>
<feature type="compositionally biased region" description="Gly residues" evidence="1">
    <location>
        <begin position="429"/>
        <end position="447"/>
    </location>
</feature>
<keyword evidence="2" id="KW-0472">Membrane</keyword>
<keyword evidence="2" id="KW-1133">Transmembrane helix</keyword>
<feature type="signal peptide" evidence="3">
    <location>
        <begin position="1"/>
        <end position="19"/>
    </location>
</feature>
<dbReference type="EMBL" id="OUUZ01000019">
    <property type="protein sequence ID" value="SPQ27084.1"/>
    <property type="molecule type" value="Genomic_DNA"/>
</dbReference>
<dbReference type="AlphaFoldDB" id="A0A446BX62"/>
<evidence type="ECO:0000313" key="5">
    <source>
        <dbReference type="EMBL" id="SPQ27084.1"/>
    </source>
</evidence>
<proteinExistence type="predicted"/>
<feature type="region of interest" description="Disordered" evidence="1">
    <location>
        <begin position="417"/>
        <end position="451"/>
    </location>
</feature>
<reference evidence="5 6" key="1">
    <citation type="submission" date="2018-04" db="EMBL/GenBank/DDBJ databases">
        <authorList>
            <person name="Huttner S."/>
            <person name="Dainat J."/>
        </authorList>
    </citation>
    <scope>NUCLEOTIDE SEQUENCE [LARGE SCALE GENOMIC DNA]</scope>
</reference>
<dbReference type="InterPro" id="IPR021109">
    <property type="entry name" value="Peptidase_aspartic_dom_sf"/>
</dbReference>
<dbReference type="SUPFAM" id="SSF50630">
    <property type="entry name" value="Acid proteases"/>
    <property type="match status" value="1"/>
</dbReference>
<name>A0A446BX62_9PEZI</name>
<feature type="region of interest" description="Disordered" evidence="1">
    <location>
        <begin position="545"/>
        <end position="582"/>
    </location>
</feature>
<gene>
    <name evidence="5" type="ORF">TT172_LOCUS9503</name>
</gene>
<sequence>MHPMTWSLVAALWVERVVSATCPNKTASPLAVPIRDTQVDPSIANSTMRGIPAKIGTPPQDIVMIPWPDLNNTYIYDAQSPCNPNVVANDVVCRIRRGGEYQEANSSSFAKSSDLVAAGGATQEITTRGSEAGVPKLISTSLAGTEVLQVNGTNATAFPIGIPRQIWDNGYTTLHVLGLGSNSTYLDALVRAGQIPGRAWSVFWGRMWTGSSATDMDGSLVLGGYDEEKVIGRNFTQPLDYSEETGCWTGMKVTVSDMVLNFRNGTDASIMPHNSAVQCCIVPQRQLLWEAPTDIVGQFEEATGTVDAGYSLGLNRDARLINMTATPNIFDGDVTFVLSSGLQVRVPNDQFIVPHADFLDSGERSVNQSQKEILIAPVDSNPATLGRAFFTAAYLLVDHDDRSFTLWQANPTTRSKLVAAPGSSSGKAAGCGGVGGGQGDAGDGSGAGSNKDATIQGRGVSAGVIAGAAVGGAAVLAGIVALVFFLRRRRKRNREGEMAPAGPLPQPDRARGSAEGAVLYYKIDNSVPSEVPGSMPKLAEMRADEYHRPQEVHGESLAPPGAGLQETGRPLTFELDAAEQRR</sequence>
<evidence type="ECO:0000259" key="4">
    <source>
        <dbReference type="PROSITE" id="PS51767"/>
    </source>
</evidence>
<feature type="transmembrane region" description="Helical" evidence="2">
    <location>
        <begin position="464"/>
        <end position="486"/>
    </location>
</feature>
<protein>
    <submittedName>
        <fullName evidence="5">F72c0140-6bd1-4a1e-9847-853b8edfcd82</fullName>
    </submittedName>
</protein>
<dbReference type="Gene3D" id="2.40.70.10">
    <property type="entry name" value="Acid Proteases"/>
    <property type="match status" value="2"/>
</dbReference>
<evidence type="ECO:0000256" key="2">
    <source>
        <dbReference type="SAM" id="Phobius"/>
    </source>
</evidence>
<dbReference type="PROSITE" id="PS51767">
    <property type="entry name" value="PEPTIDASE_A1"/>
    <property type="match status" value="1"/>
</dbReference>
<dbReference type="InterPro" id="IPR033121">
    <property type="entry name" value="PEPTIDASE_A1"/>
</dbReference>
<evidence type="ECO:0000256" key="1">
    <source>
        <dbReference type="SAM" id="MobiDB-lite"/>
    </source>
</evidence>
<dbReference type="Proteomes" id="UP000289323">
    <property type="component" value="Unassembled WGS sequence"/>
</dbReference>
<keyword evidence="3" id="KW-0732">Signal</keyword>
<accession>A0A446BX62</accession>
<feature type="compositionally biased region" description="Basic and acidic residues" evidence="1">
    <location>
        <begin position="545"/>
        <end position="554"/>
    </location>
</feature>
<feature type="compositionally biased region" description="Low complexity" evidence="1">
    <location>
        <begin position="419"/>
        <end position="428"/>
    </location>
</feature>
<feature type="domain" description="Peptidase A1" evidence="4">
    <location>
        <begin position="49"/>
        <end position="407"/>
    </location>
</feature>
<organism evidence="5 6">
    <name type="scientific">Thermothielavioides terrestris</name>
    <dbReference type="NCBI Taxonomy" id="2587410"/>
    <lineage>
        <taxon>Eukaryota</taxon>
        <taxon>Fungi</taxon>
        <taxon>Dikarya</taxon>
        <taxon>Ascomycota</taxon>
        <taxon>Pezizomycotina</taxon>
        <taxon>Sordariomycetes</taxon>
        <taxon>Sordariomycetidae</taxon>
        <taxon>Sordariales</taxon>
        <taxon>Chaetomiaceae</taxon>
        <taxon>Thermothielavioides</taxon>
    </lineage>
</organism>
<evidence type="ECO:0000313" key="6">
    <source>
        <dbReference type="Proteomes" id="UP000289323"/>
    </source>
</evidence>
<feature type="chain" id="PRO_5019414665" evidence="3">
    <location>
        <begin position="20"/>
        <end position="582"/>
    </location>
</feature>